<dbReference type="GO" id="GO:0046872">
    <property type="term" value="F:metal ion binding"/>
    <property type="evidence" value="ECO:0007669"/>
    <property type="project" value="UniProtKB-KW"/>
</dbReference>
<proteinExistence type="inferred from homology"/>
<feature type="region of interest" description="Disordered" evidence="9">
    <location>
        <begin position="25"/>
        <end position="59"/>
    </location>
</feature>
<evidence type="ECO:0000259" key="12">
    <source>
        <dbReference type="Pfam" id="PF20628"/>
    </source>
</evidence>
<evidence type="ECO:0000256" key="10">
    <source>
        <dbReference type="SAM" id="SignalP"/>
    </source>
</evidence>
<feature type="domain" description="Dyp-type peroxidase N-terminal" evidence="11">
    <location>
        <begin position="76"/>
        <end position="215"/>
    </location>
</feature>
<dbReference type="Pfam" id="PF20628">
    <property type="entry name" value="Dyp_perox_C"/>
    <property type="match status" value="1"/>
</dbReference>
<evidence type="ECO:0000256" key="2">
    <source>
        <dbReference type="ARBA" id="ARBA00022559"/>
    </source>
</evidence>
<keyword evidence="7" id="KW-0408">Iron</keyword>
<dbReference type="EMBL" id="BOMY01000032">
    <property type="protein sequence ID" value="GIF21798.1"/>
    <property type="molecule type" value="Genomic_DNA"/>
</dbReference>
<gene>
    <name evidence="13" type="ORF">Ate02nite_45280</name>
</gene>
<evidence type="ECO:0000256" key="7">
    <source>
        <dbReference type="ARBA" id="ARBA00023004"/>
    </source>
</evidence>
<dbReference type="AlphaFoldDB" id="A0A919TSV5"/>
<accession>A0A919TSV5</accession>
<name>A0A919TSV5_9ACTN</name>
<dbReference type="GO" id="GO:0020037">
    <property type="term" value="F:heme binding"/>
    <property type="evidence" value="ECO:0007669"/>
    <property type="project" value="InterPro"/>
</dbReference>
<dbReference type="SUPFAM" id="SSF54909">
    <property type="entry name" value="Dimeric alpha+beta barrel"/>
    <property type="match status" value="1"/>
</dbReference>
<dbReference type="RefSeq" id="WP_203808742.1">
    <property type="nucleotide sequence ID" value="NZ_BOMY01000032.1"/>
</dbReference>
<sequence>MTTRRRLLAGAGIAGLGAAAGAGAVAALPDSSGSSGPSGRSGLSHPSGPSGPATPVAATTDLDTGTATVAFHGPRQAGVSEDPPAHAAFVAFTLAAGTDRRALGRMLRLLSDDAARLTRGEPALGDTDATLAGLPARLTVTFGFGPGLYRAAGLKSPVADLPAFKIDRLERRWSGGDLLLQICADDPLTVAHTQRMLIKDARPFAAIRWVQQGFRRSPGVQAPEHTQRNVLGQLDGTANPRGTAEIDPAVWNEDGSTTLVVRRIRAEIEKWDILAVSDKENAVGRRLESGAPLSGQQEHDEPNFTAVDASGLPSMPDFSHVTRAHVTDPTLKILRRPYNYDGMPDAAGHPDAGLIFASYQKDIARQYVPIQQRLADKDLLNEWITPIGSAVFAVPPGCTDGSWIGATLLA</sequence>
<dbReference type="Pfam" id="PF04261">
    <property type="entry name" value="Dyp_perox_N"/>
    <property type="match status" value="1"/>
</dbReference>
<comment type="cofactor">
    <cofactor evidence="1">
        <name>heme b</name>
        <dbReference type="ChEBI" id="CHEBI:60344"/>
    </cofactor>
</comment>
<dbReference type="NCBIfam" id="TIGR01413">
    <property type="entry name" value="Dyp_perox_fam"/>
    <property type="match status" value="1"/>
</dbReference>
<evidence type="ECO:0000256" key="8">
    <source>
        <dbReference type="ARBA" id="ARBA00025737"/>
    </source>
</evidence>
<keyword evidence="4" id="KW-0479">Metal-binding</keyword>
<dbReference type="GO" id="GO:0005829">
    <property type="term" value="C:cytosol"/>
    <property type="evidence" value="ECO:0007669"/>
    <property type="project" value="TreeGrafter"/>
</dbReference>
<evidence type="ECO:0000256" key="6">
    <source>
        <dbReference type="ARBA" id="ARBA00023002"/>
    </source>
</evidence>
<dbReference type="PROSITE" id="PS51318">
    <property type="entry name" value="TAT"/>
    <property type="match status" value="1"/>
</dbReference>
<evidence type="ECO:0000259" key="11">
    <source>
        <dbReference type="Pfam" id="PF04261"/>
    </source>
</evidence>
<dbReference type="InterPro" id="IPR048328">
    <property type="entry name" value="Dyp_perox_C"/>
</dbReference>
<keyword evidence="3" id="KW-0349">Heme</keyword>
<dbReference type="Proteomes" id="UP000623608">
    <property type="component" value="Unassembled WGS sequence"/>
</dbReference>
<dbReference type="PROSITE" id="PS51404">
    <property type="entry name" value="DYP_PEROXIDASE"/>
    <property type="match status" value="1"/>
</dbReference>
<dbReference type="PANTHER" id="PTHR30521:SF4">
    <property type="entry name" value="DEFERROCHELATASE"/>
    <property type="match status" value="1"/>
</dbReference>
<protein>
    <submittedName>
        <fullName evidence="13">Peroxidase</fullName>
    </submittedName>
</protein>
<keyword evidence="6" id="KW-0560">Oxidoreductase</keyword>
<keyword evidence="5 10" id="KW-0732">Signal</keyword>
<feature type="domain" description="Dyp-type peroxidase C-terminal" evidence="12">
    <location>
        <begin position="226"/>
        <end position="398"/>
    </location>
</feature>
<comment type="caution">
    <text evidence="13">The sequence shown here is derived from an EMBL/GenBank/DDBJ whole genome shotgun (WGS) entry which is preliminary data.</text>
</comment>
<dbReference type="InterPro" id="IPR006311">
    <property type="entry name" value="TAT_signal"/>
</dbReference>
<dbReference type="InterPro" id="IPR048327">
    <property type="entry name" value="Dyp_perox_N"/>
</dbReference>
<organism evidence="13 14">
    <name type="scientific">Paractinoplanes tereljensis</name>
    <dbReference type="NCBI Taxonomy" id="571912"/>
    <lineage>
        <taxon>Bacteria</taxon>
        <taxon>Bacillati</taxon>
        <taxon>Actinomycetota</taxon>
        <taxon>Actinomycetes</taxon>
        <taxon>Micromonosporales</taxon>
        <taxon>Micromonosporaceae</taxon>
        <taxon>Paractinoplanes</taxon>
    </lineage>
</organism>
<evidence type="ECO:0000256" key="1">
    <source>
        <dbReference type="ARBA" id="ARBA00001970"/>
    </source>
</evidence>
<keyword evidence="2 13" id="KW-0575">Peroxidase</keyword>
<evidence type="ECO:0000256" key="5">
    <source>
        <dbReference type="ARBA" id="ARBA00022729"/>
    </source>
</evidence>
<reference evidence="13" key="1">
    <citation type="submission" date="2021-01" db="EMBL/GenBank/DDBJ databases">
        <title>Whole genome shotgun sequence of Actinoplanes tereljensis NBRC 105297.</title>
        <authorList>
            <person name="Komaki H."/>
            <person name="Tamura T."/>
        </authorList>
    </citation>
    <scope>NUCLEOTIDE SEQUENCE</scope>
    <source>
        <strain evidence="13">NBRC 105297</strain>
    </source>
</reference>
<keyword evidence="14" id="KW-1185">Reference proteome</keyword>
<dbReference type="PANTHER" id="PTHR30521">
    <property type="entry name" value="DEFERROCHELATASE/PEROXIDASE"/>
    <property type="match status" value="1"/>
</dbReference>
<comment type="similarity">
    <text evidence="8">Belongs to the DyP-type peroxidase family.</text>
</comment>
<dbReference type="GO" id="GO:0004601">
    <property type="term" value="F:peroxidase activity"/>
    <property type="evidence" value="ECO:0007669"/>
    <property type="project" value="UniProtKB-KW"/>
</dbReference>
<evidence type="ECO:0000256" key="3">
    <source>
        <dbReference type="ARBA" id="ARBA00022617"/>
    </source>
</evidence>
<evidence type="ECO:0000313" key="14">
    <source>
        <dbReference type="Proteomes" id="UP000623608"/>
    </source>
</evidence>
<dbReference type="InterPro" id="IPR011008">
    <property type="entry name" value="Dimeric_a/b-barrel"/>
</dbReference>
<evidence type="ECO:0000256" key="4">
    <source>
        <dbReference type="ARBA" id="ARBA00022723"/>
    </source>
</evidence>
<evidence type="ECO:0000256" key="9">
    <source>
        <dbReference type="SAM" id="MobiDB-lite"/>
    </source>
</evidence>
<feature type="signal peptide" evidence="10">
    <location>
        <begin position="1"/>
        <end position="26"/>
    </location>
</feature>
<feature type="chain" id="PRO_5036788386" evidence="10">
    <location>
        <begin position="27"/>
        <end position="410"/>
    </location>
</feature>
<evidence type="ECO:0000313" key="13">
    <source>
        <dbReference type="EMBL" id="GIF21798.1"/>
    </source>
</evidence>
<dbReference type="InterPro" id="IPR006314">
    <property type="entry name" value="Dyp_peroxidase"/>
</dbReference>